<proteinExistence type="predicted"/>
<protein>
    <recommendedName>
        <fullName evidence="2">DUF402 domain-containing protein</fullName>
    </recommendedName>
</protein>
<dbReference type="PATRIC" id="fig|42234.21.peg.2051"/>
<dbReference type="RefSeq" id="WP_050370315.1">
    <property type="nucleotide sequence ID" value="NZ_KQ257813.1"/>
</dbReference>
<evidence type="ECO:0000259" key="2">
    <source>
        <dbReference type="Pfam" id="PF04167"/>
    </source>
</evidence>
<dbReference type="AlphaFoldDB" id="A0A0L0KHX7"/>
<dbReference type="GO" id="GO:0016787">
    <property type="term" value="F:hydrolase activity"/>
    <property type="evidence" value="ECO:0007669"/>
    <property type="project" value="UniProtKB-KW"/>
</dbReference>
<comment type="caution">
    <text evidence="3">The sequence shown here is derived from an EMBL/GenBank/DDBJ whole genome shotgun (WGS) entry which is preliminary data.</text>
</comment>
<dbReference type="Proteomes" id="UP000037151">
    <property type="component" value="Unassembled WGS sequence"/>
</dbReference>
<organism evidence="3 4">
    <name type="scientific">Streptomyces acidiscabies</name>
    <dbReference type="NCBI Taxonomy" id="42234"/>
    <lineage>
        <taxon>Bacteria</taxon>
        <taxon>Bacillati</taxon>
        <taxon>Actinomycetota</taxon>
        <taxon>Actinomycetes</taxon>
        <taxon>Kitasatosporales</taxon>
        <taxon>Streptomycetaceae</taxon>
        <taxon>Streptomyces</taxon>
    </lineage>
</organism>
<reference evidence="4" key="1">
    <citation type="submission" date="2014-07" db="EMBL/GenBank/DDBJ databases">
        <title>Genome sequencing of plant-pathogenic Streptomyces species.</title>
        <authorList>
            <person name="Harrison J."/>
            <person name="Sapp M."/>
            <person name="Thwaites R."/>
            <person name="Studholme D.J."/>
        </authorList>
    </citation>
    <scope>NUCLEOTIDE SEQUENCE [LARGE SCALE GENOMIC DNA]</scope>
    <source>
        <strain evidence="4">NCPPB 4445</strain>
    </source>
</reference>
<sequence length="200" mass="22907">MGRSFAPGEVIVRSEVLDGKEWVVYPVRVVLDAPDLLAVYVHQGTRLTFGGSDFSLGAHPWAASDRFWRSAGVLQLQRPGDWYAVWGRWEGDEFADWYVNFQRPLRRTDRGFATLDLELDLVIPADGSAPRWKDLEEFEARAGRGEFEPEEADAVRRAAREVRDAVGRGRDWWESWRDWRMPEGWSVPGAVELESRSAVE</sequence>
<dbReference type="PANTHER" id="PTHR39159">
    <property type="match status" value="1"/>
</dbReference>
<dbReference type="EMBL" id="JPPY01000068">
    <property type="protein sequence ID" value="KND37240.1"/>
    <property type="molecule type" value="Genomic_DNA"/>
</dbReference>
<dbReference type="Pfam" id="PF04167">
    <property type="entry name" value="DUF402"/>
    <property type="match status" value="1"/>
</dbReference>
<accession>A0A0L0KHX7</accession>
<gene>
    <name evidence="3" type="ORF">IQ63_09950</name>
</gene>
<keyword evidence="1" id="KW-0378">Hydrolase</keyword>
<dbReference type="OrthoDB" id="3815685at2"/>
<dbReference type="InterPro" id="IPR035930">
    <property type="entry name" value="FomD-like_sf"/>
</dbReference>
<dbReference type="Gene3D" id="2.40.380.10">
    <property type="entry name" value="FomD-like"/>
    <property type="match status" value="1"/>
</dbReference>
<dbReference type="InterPro" id="IPR007295">
    <property type="entry name" value="DUF402"/>
</dbReference>
<dbReference type="PANTHER" id="PTHR39159:SF1">
    <property type="entry name" value="UPF0374 PROTEIN YGAC"/>
    <property type="match status" value="1"/>
</dbReference>
<dbReference type="SUPFAM" id="SSF159234">
    <property type="entry name" value="FomD-like"/>
    <property type="match status" value="1"/>
</dbReference>
<feature type="domain" description="DUF402" evidence="2">
    <location>
        <begin position="56"/>
        <end position="169"/>
    </location>
</feature>
<evidence type="ECO:0000313" key="3">
    <source>
        <dbReference type="EMBL" id="KND37240.1"/>
    </source>
</evidence>
<evidence type="ECO:0000313" key="4">
    <source>
        <dbReference type="Proteomes" id="UP000037151"/>
    </source>
</evidence>
<name>A0A0L0KHX7_9ACTN</name>
<dbReference type="InterPro" id="IPR050212">
    <property type="entry name" value="Ntdp-like"/>
</dbReference>
<evidence type="ECO:0000256" key="1">
    <source>
        <dbReference type="ARBA" id="ARBA00022801"/>
    </source>
</evidence>